<comment type="subcellular location">
    <subcellularLocation>
        <location evidence="10">Cytoplasm</location>
    </subcellularLocation>
</comment>
<dbReference type="GO" id="GO:0009749">
    <property type="term" value="P:response to glucose"/>
    <property type="evidence" value="ECO:0007669"/>
    <property type="project" value="TreeGrafter"/>
</dbReference>
<dbReference type="Gene3D" id="3.40.50.450">
    <property type="match status" value="1"/>
</dbReference>
<dbReference type="PANTHER" id="PTHR43650">
    <property type="entry name" value="PYROPHOSPHATE--FRUCTOSE 6-PHOSPHATE 1-PHOSPHOTRANSFERASE"/>
    <property type="match status" value="1"/>
</dbReference>
<feature type="binding site" description="in other chain" evidence="10">
    <location>
        <begin position="246"/>
        <end position="248"/>
    </location>
    <ligand>
        <name>substrate</name>
        <note>ligand shared between dimeric partners</note>
    </ligand>
</feature>
<evidence type="ECO:0000259" key="11">
    <source>
        <dbReference type="Pfam" id="PF00365"/>
    </source>
</evidence>
<evidence type="ECO:0000313" key="12">
    <source>
        <dbReference type="EMBL" id="MBU3838274.1"/>
    </source>
</evidence>
<gene>
    <name evidence="10" type="primary">pfp</name>
    <name evidence="12" type="ORF">H9777_08195</name>
</gene>
<dbReference type="Proteomes" id="UP000783796">
    <property type="component" value="Unassembled WGS sequence"/>
</dbReference>
<feature type="active site" description="Proton acceptor" evidence="10">
    <location>
        <position position="201"/>
    </location>
</feature>
<organism evidence="12 13">
    <name type="scientific">Candidatus Phocaeicola faecigallinarum</name>
    <dbReference type="NCBI Taxonomy" id="2838732"/>
    <lineage>
        <taxon>Bacteria</taxon>
        <taxon>Pseudomonadati</taxon>
        <taxon>Bacteroidota</taxon>
        <taxon>Bacteroidia</taxon>
        <taxon>Bacteroidales</taxon>
        <taxon>Bacteroidaceae</taxon>
        <taxon>Phocaeicola</taxon>
    </lineage>
</organism>
<feature type="binding site" evidence="10">
    <location>
        <begin position="238"/>
        <end position="239"/>
    </location>
    <ligand>
        <name>substrate</name>
        <note>ligand shared between dimeric partners</note>
    </ligand>
</feature>
<comment type="caution">
    <text evidence="10">Lacks conserved residue(s) required for the propagation of feature annotation.</text>
</comment>
<accession>A0A948WX37</accession>
<comment type="activity regulation">
    <text evidence="10">Non-allosteric.</text>
</comment>
<evidence type="ECO:0000256" key="1">
    <source>
        <dbReference type="ARBA" id="ARBA00001946"/>
    </source>
</evidence>
<dbReference type="AlphaFoldDB" id="A0A948WX37"/>
<dbReference type="EMBL" id="JAHLFW010000070">
    <property type="protein sequence ID" value="MBU3838274.1"/>
    <property type="molecule type" value="Genomic_DNA"/>
</dbReference>
<dbReference type="InterPro" id="IPR022953">
    <property type="entry name" value="ATP_PFK"/>
</dbReference>
<feature type="domain" description="Phosphofructokinase" evidence="11">
    <location>
        <begin position="69"/>
        <end position="314"/>
    </location>
</feature>
<dbReference type="InterPro" id="IPR011183">
    <property type="entry name" value="PfpB_PPi_PFK"/>
</dbReference>
<dbReference type="GO" id="GO:0005829">
    <property type="term" value="C:cytosol"/>
    <property type="evidence" value="ECO:0007669"/>
    <property type="project" value="TreeGrafter"/>
</dbReference>
<comment type="caution">
    <text evidence="12">The sequence shown here is derived from an EMBL/GenBank/DDBJ whole genome shotgun (WGS) entry which is preliminary data.</text>
</comment>
<evidence type="ECO:0000256" key="5">
    <source>
        <dbReference type="ARBA" id="ARBA00022723"/>
    </source>
</evidence>
<dbReference type="PIRSF" id="PIRSF005677">
    <property type="entry name" value="PPi_PFK_PfpB"/>
    <property type="match status" value="1"/>
</dbReference>
<comment type="cofactor">
    <cofactor evidence="1 10">
        <name>Mg(2+)</name>
        <dbReference type="ChEBI" id="CHEBI:18420"/>
    </cofactor>
</comment>
<feature type="binding site" evidence="10">
    <location>
        <position position="171"/>
    </location>
    <ligand>
        <name>Mg(2+)</name>
        <dbReference type="ChEBI" id="CHEBI:18420"/>
        <note>catalytic</note>
    </ligand>
</feature>
<dbReference type="GO" id="GO:0047334">
    <property type="term" value="F:diphosphate-fructose-6-phosphate 1-phosphotransferase activity"/>
    <property type="evidence" value="ECO:0007669"/>
    <property type="project" value="UniProtKB-EC"/>
</dbReference>
<dbReference type="GO" id="GO:0003872">
    <property type="term" value="F:6-phosphofructokinase activity"/>
    <property type="evidence" value="ECO:0007669"/>
    <property type="project" value="UniProtKB-UniRule"/>
</dbReference>
<evidence type="ECO:0000256" key="10">
    <source>
        <dbReference type="HAMAP-Rule" id="MF_01980"/>
    </source>
</evidence>
<dbReference type="PANTHER" id="PTHR43650:SF1">
    <property type="entry name" value="PYROPHOSPHATE--FRUCTOSE 6-PHOSPHATE 1-PHOSPHOTRANSFERASE SUBUNIT BETA 2"/>
    <property type="match status" value="1"/>
</dbReference>
<dbReference type="SUPFAM" id="SSF53784">
    <property type="entry name" value="Phosphofructokinase"/>
    <property type="match status" value="1"/>
</dbReference>
<reference evidence="12" key="1">
    <citation type="journal article" date="2021" name="PeerJ">
        <title>Extensive microbial diversity within the chicken gut microbiome revealed by metagenomics and culture.</title>
        <authorList>
            <person name="Gilroy R."/>
            <person name="Ravi A."/>
            <person name="Getino M."/>
            <person name="Pursley I."/>
            <person name="Horton D.L."/>
            <person name="Alikhan N.F."/>
            <person name="Baker D."/>
            <person name="Gharbi K."/>
            <person name="Hall N."/>
            <person name="Watson M."/>
            <person name="Adriaenssens E.M."/>
            <person name="Foster-Nyarko E."/>
            <person name="Jarju S."/>
            <person name="Secka A."/>
            <person name="Antonio M."/>
            <person name="Oren A."/>
            <person name="Chaudhuri R.R."/>
            <person name="La Ragione R."/>
            <person name="Hildebrand F."/>
            <person name="Pallen M.J."/>
        </authorList>
    </citation>
    <scope>NUCLEOTIDE SEQUENCE</scope>
    <source>
        <strain evidence="12">G4-2901</strain>
    </source>
</reference>
<evidence type="ECO:0000256" key="9">
    <source>
        <dbReference type="ARBA" id="ARBA00048072"/>
    </source>
</evidence>
<comment type="similarity">
    <text evidence="10">Belongs to the phosphofructokinase type A (PFKA) family. PPi-dependent PFK group II subfamily. Clade 'Long' sub-subfamily.</text>
</comment>
<dbReference type="PRINTS" id="PR00476">
    <property type="entry name" value="PHFRCTKINASE"/>
</dbReference>
<comment type="function">
    <text evidence="2 10">Catalyzes the phosphorylation of D-fructose 6-phosphate, the first committing step of glycolysis. Uses inorganic phosphate (PPi) as phosphoryl donor instead of ATP like common ATP-dependent phosphofructokinases (ATP-PFKs), which renders the reaction reversible, and can thus function both in glycolysis and gluconeogenesis. Consistently, PPi-PFK can replace the enzymes of both the forward (ATP-PFK) and reverse (fructose-bisphosphatase (FBPase)) reactions.</text>
</comment>
<evidence type="ECO:0000256" key="7">
    <source>
        <dbReference type="ARBA" id="ARBA00022842"/>
    </source>
</evidence>
<evidence type="ECO:0000256" key="6">
    <source>
        <dbReference type="ARBA" id="ARBA00022777"/>
    </source>
</evidence>
<dbReference type="FunFam" id="1.10.10.480:FF:000003">
    <property type="entry name" value="Pyrophosphate--fructose 6-phosphate 1-phosphotransferase"/>
    <property type="match status" value="1"/>
</dbReference>
<name>A0A948WX37_9BACT</name>
<keyword evidence="6 10" id="KW-0418">Kinase</keyword>
<comment type="subunit">
    <text evidence="10">Homodimer.</text>
</comment>
<evidence type="ECO:0000256" key="4">
    <source>
        <dbReference type="ARBA" id="ARBA00022679"/>
    </source>
</evidence>
<evidence type="ECO:0000256" key="8">
    <source>
        <dbReference type="ARBA" id="ARBA00023152"/>
    </source>
</evidence>
<feature type="site" description="Important for catalytic activity and substrate specificity; stabilizes the transition state when the phosphoryl donor is PPi; prevents ATP from binding by mimicking the alpha-phosphate group of ATP" evidence="10">
    <location>
        <position position="172"/>
    </location>
</feature>
<dbReference type="Gene3D" id="1.10.10.480">
    <property type="entry name" value="Phosphofructokinase, domain 3"/>
    <property type="match status" value="1"/>
</dbReference>
<keyword evidence="7 10" id="KW-0460">Magnesium</keyword>
<feature type="binding site" evidence="10">
    <location>
        <position position="77"/>
    </location>
    <ligand>
        <name>diphosphate</name>
        <dbReference type="ChEBI" id="CHEBI:33019"/>
    </ligand>
</feature>
<dbReference type="Gene3D" id="3.40.50.460">
    <property type="entry name" value="Phosphofructokinase domain"/>
    <property type="match status" value="1"/>
</dbReference>
<sequence length="547" mass="59520">MTKSALQIARAAYQPKLPKALTGAVAVKEGEATQSVADQEAIKKLFPNTYGMPLIQFVEGQAQNTAEMNVGVILSGGQAPGGHNVISGLFDGIKKLNPNNKLYGFILGPGGLVDHNYKELTADIIDEYRNTGGFDIIGSGRTKLEKEEQFEKGYEILKELGIKALVIIGGDDSNTNACVLAEYYAAKNYGVQVIGCPKTIDGDLKNEMIETSFGFDTACKTYSEVIGNIERDCNSARKYWHFIKLMGRSASHIALECALQTQPNVCIISEEVEAKNMSLDDVVTSIAQAVANRAAEGNNFGIVLIPEGLIEFIPAMKALIAELNDFLAANGEEFNKIEPNKQREYIISKLSAENAAIYASLPEGVARQLSLDRDPHGNVQVSLIETEKLLSEMVGKKLAAWKAEGKFAGKFSAQHHFFGYEGRCAAPSNFDADYCYSLGYTASLLIASGKTGYMSSVRNTTAPAAEWIAGGVPITMMMNMERRHGEMKPVIQKALVKLDGAPFKAFAAQRDVWAKETAYVYPGPIQYFGPTEVCDQPTKTLQLEQAK</sequence>
<dbReference type="HAMAP" id="MF_01980">
    <property type="entry name" value="Phosphofructokinase_II_Long"/>
    <property type="match status" value="1"/>
</dbReference>
<keyword evidence="3 10" id="KW-0963">Cytoplasm</keyword>
<evidence type="ECO:0000256" key="3">
    <source>
        <dbReference type="ARBA" id="ARBA00022490"/>
    </source>
</evidence>
<comment type="catalytic activity">
    <reaction evidence="9 10">
        <text>beta-D-fructose 6-phosphate + diphosphate = beta-D-fructose 1,6-bisphosphate + phosphate + H(+)</text>
        <dbReference type="Rhea" id="RHEA:13613"/>
        <dbReference type="ChEBI" id="CHEBI:15378"/>
        <dbReference type="ChEBI" id="CHEBI:32966"/>
        <dbReference type="ChEBI" id="CHEBI:33019"/>
        <dbReference type="ChEBI" id="CHEBI:43474"/>
        <dbReference type="ChEBI" id="CHEBI:57634"/>
        <dbReference type="EC" id="2.7.1.90"/>
    </reaction>
</comment>
<feature type="binding site" description="in other chain" evidence="10">
    <location>
        <position position="307"/>
    </location>
    <ligand>
        <name>substrate</name>
        <note>ligand shared between dimeric partners</note>
    </ligand>
</feature>
<dbReference type="InterPro" id="IPR035966">
    <property type="entry name" value="PKF_sf"/>
</dbReference>
<dbReference type="GO" id="GO:0006002">
    <property type="term" value="P:fructose 6-phosphate metabolic process"/>
    <property type="evidence" value="ECO:0007669"/>
    <property type="project" value="InterPro"/>
</dbReference>
<dbReference type="GO" id="GO:0046872">
    <property type="term" value="F:metal ion binding"/>
    <property type="evidence" value="ECO:0007669"/>
    <property type="project" value="UniProtKB-KW"/>
</dbReference>
<reference evidence="12" key="2">
    <citation type="submission" date="2021-04" db="EMBL/GenBank/DDBJ databases">
        <authorList>
            <person name="Gilroy R."/>
        </authorList>
    </citation>
    <scope>NUCLEOTIDE SEQUENCE</scope>
    <source>
        <strain evidence="12">G4-2901</strain>
    </source>
</reference>
<keyword evidence="5 10" id="KW-0479">Metal-binding</keyword>
<dbReference type="GO" id="GO:0005524">
    <property type="term" value="F:ATP binding"/>
    <property type="evidence" value="ECO:0007669"/>
    <property type="project" value="InterPro"/>
</dbReference>
<dbReference type="InterPro" id="IPR000023">
    <property type="entry name" value="Phosphofructokinase_dom"/>
</dbReference>
<comment type="pathway">
    <text evidence="10">Carbohydrate degradation; glycolysis; D-glyceraldehyde 3-phosphate and glycerone phosphate from D-glucose: step 3/4.</text>
</comment>
<feature type="binding site" description="in other chain" evidence="10">
    <location>
        <begin position="420"/>
        <end position="423"/>
    </location>
    <ligand>
        <name>substrate</name>
        <note>ligand shared between dimeric partners</note>
    </ligand>
</feature>
<feature type="site" description="Important for catalytic activity; stabilizes the transition state when the phosphoryl donor is PPi" evidence="10">
    <location>
        <position position="198"/>
    </location>
</feature>
<feature type="binding site" description="in other chain" evidence="10">
    <location>
        <begin position="199"/>
        <end position="201"/>
    </location>
    <ligand>
        <name>substrate</name>
        <note>ligand shared between dimeric partners</note>
    </ligand>
</feature>
<evidence type="ECO:0000313" key="13">
    <source>
        <dbReference type="Proteomes" id="UP000783796"/>
    </source>
</evidence>
<keyword evidence="4 10" id="KW-0808">Transferase</keyword>
<dbReference type="EC" id="2.7.1.90" evidence="10"/>
<dbReference type="Pfam" id="PF00365">
    <property type="entry name" value="PFK"/>
    <property type="match status" value="1"/>
</dbReference>
<keyword evidence="8 10" id="KW-0324">Glycolysis</keyword>
<dbReference type="NCBIfam" id="NF005482">
    <property type="entry name" value="PRK07085.1"/>
    <property type="match status" value="1"/>
</dbReference>
<protein>
    <recommendedName>
        <fullName evidence="10">Pyrophosphate--fructose 6-phosphate 1-phosphotransferase</fullName>
        <ecNumber evidence="10">2.7.1.90</ecNumber>
    </recommendedName>
    <alternativeName>
        <fullName evidence="10">6-phosphofructokinase, pyrophosphate dependent</fullName>
    </alternativeName>
    <alternativeName>
        <fullName evidence="10">PPi-dependent phosphofructokinase</fullName>
        <shortName evidence="10">PPi-PFK</shortName>
    </alternativeName>
    <alternativeName>
        <fullName evidence="10">Pyrophosphate-dependent 6-phosphofructose-1-kinase</fullName>
    </alternativeName>
</protein>
<proteinExistence type="inferred from homology"/>
<dbReference type="NCBIfam" id="TIGR02477">
    <property type="entry name" value="PFKA_PPi"/>
    <property type="match status" value="1"/>
</dbReference>
<evidence type="ECO:0000256" key="2">
    <source>
        <dbReference type="ARBA" id="ARBA00003138"/>
    </source>
</evidence>